<keyword evidence="3 6" id="KW-0812">Transmembrane</keyword>
<dbReference type="AlphaFoldDB" id="A0A5P1X2F3"/>
<feature type="transmembrane region" description="Helical" evidence="6">
    <location>
        <begin position="88"/>
        <end position="107"/>
    </location>
</feature>
<dbReference type="CDD" id="cd13124">
    <property type="entry name" value="MATE_SpoVB_like"/>
    <property type="match status" value="1"/>
</dbReference>
<dbReference type="RefSeq" id="WP_150204432.1">
    <property type="nucleotide sequence ID" value="NZ_CP043939.1"/>
</dbReference>
<feature type="transmembrane region" description="Helical" evidence="6">
    <location>
        <begin position="282"/>
        <end position="299"/>
    </location>
</feature>
<keyword evidence="8" id="KW-1185">Reference proteome</keyword>
<dbReference type="EMBL" id="CP043939">
    <property type="protein sequence ID" value="QER68080.1"/>
    <property type="molecule type" value="Genomic_DNA"/>
</dbReference>
<dbReference type="InterPro" id="IPR050833">
    <property type="entry name" value="Poly_Biosynth_Transport"/>
</dbReference>
<gene>
    <name evidence="7" type="ORF">F0161_09685</name>
</gene>
<dbReference type="GO" id="GO:0005886">
    <property type="term" value="C:plasma membrane"/>
    <property type="evidence" value="ECO:0007669"/>
    <property type="project" value="UniProtKB-SubCell"/>
</dbReference>
<reference evidence="7 8" key="1">
    <citation type="submission" date="2019-09" db="EMBL/GenBank/DDBJ databases">
        <title>Complete Genome Sequence of Lactobacillus nenjiangensis SH-Y15, isolated from sauerkraut.</title>
        <authorList>
            <person name="Yang H."/>
        </authorList>
    </citation>
    <scope>NUCLEOTIDE SEQUENCE [LARGE SCALE GENOMIC DNA]</scope>
    <source>
        <strain evidence="7 8">SH-Y15</strain>
    </source>
</reference>
<dbReference type="Pfam" id="PF01943">
    <property type="entry name" value="Polysacc_synt"/>
    <property type="match status" value="1"/>
</dbReference>
<dbReference type="PANTHER" id="PTHR30250:SF29">
    <property type="entry name" value="POLYSACCHARIDE BIOSYNTHESIS PROTEIN C-TERMINAL DOMAIN-CONTAINING PROTEIN"/>
    <property type="match status" value="1"/>
</dbReference>
<keyword evidence="4 6" id="KW-1133">Transmembrane helix</keyword>
<dbReference type="PANTHER" id="PTHR30250">
    <property type="entry name" value="PST FAMILY PREDICTED COLANIC ACID TRANSPORTER"/>
    <property type="match status" value="1"/>
</dbReference>
<evidence type="ECO:0000313" key="7">
    <source>
        <dbReference type="EMBL" id="QER68080.1"/>
    </source>
</evidence>
<feature type="transmembrane region" description="Helical" evidence="6">
    <location>
        <begin position="12"/>
        <end position="30"/>
    </location>
</feature>
<feature type="transmembrane region" description="Helical" evidence="6">
    <location>
        <begin position="187"/>
        <end position="207"/>
    </location>
</feature>
<dbReference type="InterPro" id="IPR024923">
    <property type="entry name" value="PG_synth_SpoVB"/>
</dbReference>
<feature type="transmembrane region" description="Helical" evidence="6">
    <location>
        <begin position="160"/>
        <end position="181"/>
    </location>
</feature>
<evidence type="ECO:0000256" key="1">
    <source>
        <dbReference type="ARBA" id="ARBA00004651"/>
    </source>
</evidence>
<evidence type="ECO:0000256" key="6">
    <source>
        <dbReference type="SAM" id="Phobius"/>
    </source>
</evidence>
<evidence type="ECO:0000256" key="4">
    <source>
        <dbReference type="ARBA" id="ARBA00022989"/>
    </source>
</evidence>
<feature type="transmembrane region" description="Helical" evidence="6">
    <location>
        <begin position="352"/>
        <end position="372"/>
    </location>
</feature>
<dbReference type="Proteomes" id="UP000325295">
    <property type="component" value="Chromosome"/>
</dbReference>
<dbReference type="KEGG" id="lnn:F0161_09685"/>
<dbReference type="InterPro" id="IPR002797">
    <property type="entry name" value="Polysacc_synth"/>
</dbReference>
<evidence type="ECO:0000256" key="5">
    <source>
        <dbReference type="ARBA" id="ARBA00023136"/>
    </source>
</evidence>
<sequence length="528" mass="57398">MKNQRLHRVFEGAMILSLSSLIAKILGAVYRVPFQNLVGDQGFYVYQQVYPIYGIGMTIALTGLPVFISKLIAEQPDEAGKRRVAQQLLKLITPVSWLILVGLWFLATPLATLMGDRQLAPIIQSVSLMFLFIPLTSVTRGYQQGRYIMTTTSISQLVEQIVRVVIVISVAVISVNVGWNVYQMGTWAMGAAAAAGLSASIVLMPTFKKMLTGTKQAGSINELKIIARRLLLEGGLICLFASLVVLLQLIDSFTVQQALVAKGETPAMAKSLKGIFDRGQPLIQLGLVVATSVSASLLPSLTTSFIEKKEVEFRRIYRSLMHLCTTLACLATAGLVALMPEIDTLLFENANGQIALSINMISIIFISLITTYSSVLQSINRFRSTVAALLAGIGVKIVINFFLVTKLGIAGASFGTVISLSVALLIIWMKMPSELHAVIEGKTFGMKLAIIVMAMMAVAWIVAALSEMIFEHSRLAMIPNVFLPIIAGVIVSAIGIIRLKLFTVKEVLVFPGGRKILNLLTHSQKTEE</sequence>
<feature type="transmembrane region" description="Helical" evidence="6">
    <location>
        <begin position="384"/>
        <end position="403"/>
    </location>
</feature>
<feature type="transmembrane region" description="Helical" evidence="6">
    <location>
        <begin position="409"/>
        <end position="428"/>
    </location>
</feature>
<dbReference type="OrthoDB" id="9775950at2"/>
<proteinExistence type="predicted"/>
<comment type="subcellular location">
    <subcellularLocation>
        <location evidence="1">Cell membrane</location>
        <topology evidence="1">Multi-pass membrane protein</topology>
    </subcellularLocation>
</comment>
<evidence type="ECO:0000256" key="2">
    <source>
        <dbReference type="ARBA" id="ARBA00022475"/>
    </source>
</evidence>
<evidence type="ECO:0000313" key="8">
    <source>
        <dbReference type="Proteomes" id="UP000325295"/>
    </source>
</evidence>
<accession>A0A5P1X2F3</accession>
<feature type="transmembrane region" description="Helical" evidence="6">
    <location>
        <begin position="448"/>
        <end position="470"/>
    </location>
</feature>
<protein>
    <submittedName>
        <fullName evidence="7">Polysaccharide biosynthesis protein</fullName>
    </submittedName>
</protein>
<feature type="transmembrane region" description="Helical" evidence="6">
    <location>
        <begin position="50"/>
        <end position="68"/>
    </location>
</feature>
<feature type="transmembrane region" description="Helical" evidence="6">
    <location>
        <begin position="320"/>
        <end position="340"/>
    </location>
</feature>
<feature type="transmembrane region" description="Helical" evidence="6">
    <location>
        <begin position="119"/>
        <end position="139"/>
    </location>
</feature>
<keyword evidence="2" id="KW-1003">Cell membrane</keyword>
<feature type="transmembrane region" description="Helical" evidence="6">
    <location>
        <begin position="476"/>
        <end position="497"/>
    </location>
</feature>
<evidence type="ECO:0000256" key="3">
    <source>
        <dbReference type="ARBA" id="ARBA00022692"/>
    </source>
</evidence>
<organism evidence="7 8">
    <name type="scientific">Paucilactobacillus nenjiangensis</name>
    <dbReference type="NCBI Taxonomy" id="1296540"/>
    <lineage>
        <taxon>Bacteria</taxon>
        <taxon>Bacillati</taxon>
        <taxon>Bacillota</taxon>
        <taxon>Bacilli</taxon>
        <taxon>Lactobacillales</taxon>
        <taxon>Lactobacillaceae</taxon>
        <taxon>Paucilactobacillus</taxon>
    </lineage>
</organism>
<keyword evidence="5 6" id="KW-0472">Membrane</keyword>
<dbReference type="PIRSF" id="PIRSF038958">
    <property type="entry name" value="PG_synth_SpoVB"/>
    <property type="match status" value="1"/>
</dbReference>
<name>A0A5P1X2F3_9LACO</name>
<feature type="transmembrane region" description="Helical" evidence="6">
    <location>
        <begin position="230"/>
        <end position="250"/>
    </location>
</feature>